<proteinExistence type="inferred from homology"/>
<dbReference type="EMBL" id="AZQP01000004">
    <property type="protein sequence ID" value="EYE89443.1"/>
    <property type="molecule type" value="Genomic_DNA"/>
</dbReference>
<evidence type="ECO:0000256" key="2">
    <source>
        <dbReference type="ARBA" id="ARBA00010480"/>
    </source>
</evidence>
<comment type="similarity">
    <text evidence="2 10">Belongs to the glucose-1-phosphate thymidylyltransferase family.</text>
</comment>
<evidence type="ECO:0000259" key="11">
    <source>
        <dbReference type="Pfam" id="PF00483"/>
    </source>
</evidence>
<evidence type="ECO:0000256" key="9">
    <source>
        <dbReference type="ARBA" id="ARBA00049336"/>
    </source>
</evidence>
<gene>
    <name evidence="12" type="ORF">Q428_02285</name>
</gene>
<keyword evidence="7 10" id="KW-0479">Metal-binding</keyword>
<dbReference type="InterPro" id="IPR029044">
    <property type="entry name" value="Nucleotide-diphossugar_trans"/>
</dbReference>
<dbReference type="PANTHER" id="PTHR43532">
    <property type="entry name" value="GLUCOSE-1-PHOSPHATE THYMIDYLYLTRANSFERASE"/>
    <property type="match status" value="1"/>
</dbReference>
<organism evidence="12 13">
    <name type="scientific">Fervidicella metallireducens AeB</name>
    <dbReference type="NCBI Taxonomy" id="1403537"/>
    <lineage>
        <taxon>Bacteria</taxon>
        <taxon>Bacillati</taxon>
        <taxon>Bacillota</taxon>
        <taxon>Clostridia</taxon>
        <taxon>Eubacteriales</taxon>
        <taxon>Clostridiaceae</taxon>
        <taxon>Fervidicella</taxon>
    </lineage>
</organism>
<keyword evidence="8 10" id="KW-0460">Magnesium</keyword>
<dbReference type="STRING" id="1403537.Q428_02285"/>
<evidence type="ECO:0000313" key="12">
    <source>
        <dbReference type="EMBL" id="EYE89443.1"/>
    </source>
</evidence>
<dbReference type="InterPro" id="IPR005907">
    <property type="entry name" value="G1P_thy_trans_s"/>
</dbReference>
<evidence type="ECO:0000256" key="7">
    <source>
        <dbReference type="ARBA" id="ARBA00022723"/>
    </source>
</evidence>
<evidence type="ECO:0000256" key="4">
    <source>
        <dbReference type="ARBA" id="ARBA00017654"/>
    </source>
</evidence>
<dbReference type="Pfam" id="PF00483">
    <property type="entry name" value="NTP_transferase"/>
    <property type="match status" value="1"/>
</dbReference>
<dbReference type="InterPro" id="IPR005835">
    <property type="entry name" value="NTP_transferase_dom"/>
</dbReference>
<dbReference type="GO" id="GO:0008879">
    <property type="term" value="F:glucose-1-phosphate thymidylyltransferase activity"/>
    <property type="evidence" value="ECO:0007669"/>
    <property type="project" value="UniProtKB-EC"/>
</dbReference>
<dbReference type="Gene3D" id="3.90.550.10">
    <property type="entry name" value="Spore Coat Polysaccharide Biosynthesis Protein SpsA, Chain A"/>
    <property type="match status" value="1"/>
</dbReference>
<dbReference type="OrthoDB" id="9803871at2"/>
<dbReference type="RefSeq" id="WP_035377764.1">
    <property type="nucleotide sequence ID" value="NZ_AZQP01000004.1"/>
</dbReference>
<evidence type="ECO:0000256" key="3">
    <source>
        <dbReference type="ARBA" id="ARBA00012461"/>
    </source>
</evidence>
<evidence type="ECO:0000256" key="10">
    <source>
        <dbReference type="RuleBase" id="RU003706"/>
    </source>
</evidence>
<keyword evidence="5 10" id="KW-0808">Transferase</keyword>
<dbReference type="PANTHER" id="PTHR43532:SF1">
    <property type="entry name" value="GLUCOSE-1-PHOSPHATE THYMIDYLYLTRANSFERASE 1"/>
    <property type="match status" value="1"/>
</dbReference>
<comment type="cofactor">
    <cofactor evidence="1">
        <name>Mg(2+)</name>
        <dbReference type="ChEBI" id="CHEBI:18420"/>
    </cofactor>
</comment>
<reference evidence="12 13" key="1">
    <citation type="journal article" date="2014" name="Genome Announc.">
        <title>Draft Genome Sequence of Fervidicella metallireducens Strain AeBT, an Iron-Reducing Thermoanaerobe from the Great Artesian Basin.</title>
        <authorList>
            <person name="Patel B.K."/>
        </authorList>
    </citation>
    <scope>NUCLEOTIDE SEQUENCE [LARGE SCALE GENOMIC DNA]</scope>
    <source>
        <strain evidence="12 13">AeB</strain>
    </source>
</reference>
<dbReference type="Proteomes" id="UP000019681">
    <property type="component" value="Unassembled WGS sequence"/>
</dbReference>
<dbReference type="GO" id="GO:0046872">
    <property type="term" value="F:metal ion binding"/>
    <property type="evidence" value="ECO:0007669"/>
    <property type="project" value="UniProtKB-KW"/>
</dbReference>
<evidence type="ECO:0000313" key="13">
    <source>
        <dbReference type="Proteomes" id="UP000019681"/>
    </source>
</evidence>
<evidence type="ECO:0000256" key="6">
    <source>
        <dbReference type="ARBA" id="ARBA00022695"/>
    </source>
</evidence>
<dbReference type="FunFam" id="3.90.550.10:FF:000023">
    <property type="entry name" value="Glucose-1-phosphate thymidylyltransferase"/>
    <property type="match status" value="1"/>
</dbReference>
<evidence type="ECO:0000256" key="5">
    <source>
        <dbReference type="ARBA" id="ARBA00022679"/>
    </source>
</evidence>
<dbReference type="AlphaFoldDB" id="A0A017RXD5"/>
<protein>
    <recommendedName>
        <fullName evidence="4 10">Glucose-1-phosphate thymidylyltransferase</fullName>
        <ecNumber evidence="3 10">2.7.7.24</ecNumber>
    </recommendedName>
</protein>
<keyword evidence="6 10" id="KW-0548">Nucleotidyltransferase</keyword>
<comment type="caution">
    <text evidence="12">The sequence shown here is derived from an EMBL/GenBank/DDBJ whole genome shotgun (WGS) entry which is preliminary data.</text>
</comment>
<comment type="catalytic activity">
    <reaction evidence="9 10">
        <text>dTTP + alpha-D-glucose 1-phosphate + H(+) = dTDP-alpha-D-glucose + diphosphate</text>
        <dbReference type="Rhea" id="RHEA:15225"/>
        <dbReference type="ChEBI" id="CHEBI:15378"/>
        <dbReference type="ChEBI" id="CHEBI:33019"/>
        <dbReference type="ChEBI" id="CHEBI:37568"/>
        <dbReference type="ChEBI" id="CHEBI:57477"/>
        <dbReference type="ChEBI" id="CHEBI:58601"/>
        <dbReference type="EC" id="2.7.7.24"/>
    </reaction>
</comment>
<dbReference type="SUPFAM" id="SSF53448">
    <property type="entry name" value="Nucleotide-diphospho-sugar transferases"/>
    <property type="match status" value="1"/>
</dbReference>
<evidence type="ECO:0000256" key="1">
    <source>
        <dbReference type="ARBA" id="ARBA00001946"/>
    </source>
</evidence>
<comment type="function">
    <text evidence="10">Catalyzes the formation of dTDP-glucose, from dTTP and glucose 1-phosphate, as well as its pyrophosphorolysis.</text>
</comment>
<dbReference type="NCBIfam" id="TIGR01207">
    <property type="entry name" value="rmlA"/>
    <property type="match status" value="1"/>
</dbReference>
<name>A0A017RXD5_9CLOT</name>
<dbReference type="EC" id="2.7.7.24" evidence="3 10"/>
<evidence type="ECO:0000256" key="8">
    <source>
        <dbReference type="ARBA" id="ARBA00022842"/>
    </source>
</evidence>
<sequence length="290" mass="32511">MKGIILAGGAGTRLYPVTKAVSKSLLAVYDKPMIYYPLSVLLLCGIKDILIISTPEDIGHYKKLLSDGGQLGINISYEIQEKPEGIGHAFIVGREFIGMDKVALILGDNIFYGKNLKKYLKSGIGLKEGATVFGYETNTPKDFGIIELDKNGNPVSIQEKPKYPKSNLAVPGLYFYDNDVVKVALETPKSSRGEIEITSINNYYLTLKKLKVEVLDKSIKWFDTGTHEGLLNAANFIRKVQKRYKKYIASVEETAYLEGYINKEKLCESVWQMKNSEYGKYLINKYCGKD</sequence>
<keyword evidence="13" id="KW-1185">Reference proteome</keyword>
<accession>A0A017RXD5</accession>
<feature type="domain" description="Nucleotidyl transferase" evidence="11">
    <location>
        <begin position="2"/>
        <end position="238"/>
    </location>
</feature>